<feature type="domain" description="Integrase catalytic" evidence="2">
    <location>
        <begin position="27"/>
        <end position="118"/>
    </location>
</feature>
<evidence type="ECO:0000313" key="3">
    <source>
        <dbReference type="EMBL" id="KAK9698291.1"/>
    </source>
</evidence>
<protein>
    <recommendedName>
        <fullName evidence="2">Integrase catalytic domain-containing protein</fullName>
    </recommendedName>
</protein>
<dbReference type="SUPFAM" id="SSF53098">
    <property type="entry name" value="Ribonuclease H-like"/>
    <property type="match status" value="1"/>
</dbReference>
<evidence type="ECO:0000259" key="2">
    <source>
        <dbReference type="PROSITE" id="PS50994"/>
    </source>
</evidence>
<dbReference type="PANTHER" id="PTHR35046:SF18">
    <property type="entry name" value="RNA-DIRECTED DNA POLYMERASE"/>
    <property type="match status" value="1"/>
</dbReference>
<evidence type="ECO:0000313" key="4">
    <source>
        <dbReference type="Proteomes" id="UP001443914"/>
    </source>
</evidence>
<dbReference type="PANTHER" id="PTHR35046">
    <property type="entry name" value="ZINC KNUCKLE (CCHC-TYPE) FAMILY PROTEIN"/>
    <property type="match status" value="1"/>
</dbReference>
<reference evidence="3" key="1">
    <citation type="submission" date="2024-03" db="EMBL/GenBank/DDBJ databases">
        <title>WGS assembly of Saponaria officinalis var. Norfolk2.</title>
        <authorList>
            <person name="Jenkins J."/>
            <person name="Shu S."/>
            <person name="Grimwood J."/>
            <person name="Barry K."/>
            <person name="Goodstein D."/>
            <person name="Schmutz J."/>
            <person name="Leebens-Mack J."/>
            <person name="Osbourn A."/>
        </authorList>
    </citation>
    <scope>NUCLEOTIDE SEQUENCE [LARGE SCALE GENOMIC DNA]</scope>
    <source>
        <strain evidence="3">JIC</strain>
    </source>
</reference>
<proteinExistence type="predicted"/>
<dbReference type="AlphaFoldDB" id="A0AAW1J837"/>
<accession>A0AAW1J837</accession>
<dbReference type="GO" id="GO:0015074">
    <property type="term" value="P:DNA integration"/>
    <property type="evidence" value="ECO:0007669"/>
    <property type="project" value="InterPro"/>
</dbReference>
<comment type="caution">
    <text evidence="3">The sequence shown here is derived from an EMBL/GenBank/DDBJ whole genome shotgun (WGS) entry which is preliminary data.</text>
</comment>
<dbReference type="GO" id="GO:0003676">
    <property type="term" value="F:nucleic acid binding"/>
    <property type="evidence" value="ECO:0007669"/>
    <property type="project" value="InterPro"/>
</dbReference>
<name>A0AAW1J837_SAPOF</name>
<dbReference type="PROSITE" id="PS50994">
    <property type="entry name" value="INTEGRASE"/>
    <property type="match status" value="1"/>
</dbReference>
<dbReference type="InterPro" id="IPR036397">
    <property type="entry name" value="RNaseH_sf"/>
</dbReference>
<dbReference type="InterPro" id="IPR012337">
    <property type="entry name" value="RNaseH-like_sf"/>
</dbReference>
<sequence length="248" mass="28014">MKENICRFIQKCSICQKCKYDASAYPEKLQPLSIPNTIWTDISMDFIEGLPKSMAMDSIVVVVDRLSKSAHFIPLKHPYSAAEIAQAFFDNIYKLHGMPKTIVSDRDPLFLSNFWQELFAVKVEAVDRTLLAREEALQGIKLNLAKAQNRMKQLADKRRSEKEFAPGDYVLEKIGPVAYKLDLPPTAKIHPTFHVSLLKKCHGEPPMASPIPSMDDRSHVPELILTRKTVKRGRLTATKVLVKGPTLT</sequence>
<gene>
    <name evidence="3" type="ORF">RND81_08G094000</name>
</gene>
<keyword evidence="4" id="KW-1185">Reference proteome</keyword>
<dbReference type="InterPro" id="IPR056924">
    <property type="entry name" value="SH3_Tf2-1"/>
</dbReference>
<keyword evidence="1" id="KW-0175">Coiled coil</keyword>
<dbReference type="Pfam" id="PF24626">
    <property type="entry name" value="SH3_Tf2-1"/>
    <property type="match status" value="1"/>
</dbReference>
<organism evidence="3 4">
    <name type="scientific">Saponaria officinalis</name>
    <name type="common">Common soapwort</name>
    <name type="synonym">Lychnis saponaria</name>
    <dbReference type="NCBI Taxonomy" id="3572"/>
    <lineage>
        <taxon>Eukaryota</taxon>
        <taxon>Viridiplantae</taxon>
        <taxon>Streptophyta</taxon>
        <taxon>Embryophyta</taxon>
        <taxon>Tracheophyta</taxon>
        <taxon>Spermatophyta</taxon>
        <taxon>Magnoliopsida</taxon>
        <taxon>eudicotyledons</taxon>
        <taxon>Gunneridae</taxon>
        <taxon>Pentapetalae</taxon>
        <taxon>Caryophyllales</taxon>
        <taxon>Caryophyllaceae</taxon>
        <taxon>Caryophylleae</taxon>
        <taxon>Saponaria</taxon>
    </lineage>
</organism>
<evidence type="ECO:0000256" key="1">
    <source>
        <dbReference type="SAM" id="Coils"/>
    </source>
</evidence>
<dbReference type="EMBL" id="JBDFQZ010000008">
    <property type="protein sequence ID" value="KAK9698291.1"/>
    <property type="molecule type" value="Genomic_DNA"/>
</dbReference>
<feature type="coiled-coil region" evidence="1">
    <location>
        <begin position="137"/>
        <end position="164"/>
    </location>
</feature>
<dbReference type="Gene3D" id="3.30.420.10">
    <property type="entry name" value="Ribonuclease H-like superfamily/Ribonuclease H"/>
    <property type="match status" value="1"/>
</dbReference>
<dbReference type="Proteomes" id="UP001443914">
    <property type="component" value="Unassembled WGS sequence"/>
</dbReference>
<dbReference type="InterPro" id="IPR001584">
    <property type="entry name" value="Integrase_cat-core"/>
</dbReference>